<dbReference type="RefSeq" id="WP_120191440.1">
    <property type="nucleotide sequence ID" value="NZ_RAPK01000006.1"/>
</dbReference>
<evidence type="ECO:0000256" key="1">
    <source>
        <dbReference type="SAM" id="Phobius"/>
    </source>
</evidence>
<dbReference type="AlphaFoldDB" id="A0A419V7J0"/>
<dbReference type="EMBL" id="RAPK01000006">
    <property type="protein sequence ID" value="RKD76017.1"/>
    <property type="molecule type" value="Genomic_DNA"/>
</dbReference>
<keyword evidence="1" id="KW-1133">Transmembrane helix</keyword>
<proteinExistence type="predicted"/>
<dbReference type="OrthoDB" id="2945150at2"/>
<protein>
    <submittedName>
        <fullName evidence="2">Uncharacterized protein</fullName>
    </submittedName>
</protein>
<keyword evidence="1" id="KW-0812">Transmembrane</keyword>
<evidence type="ECO:0000313" key="3">
    <source>
        <dbReference type="Proteomes" id="UP000285120"/>
    </source>
</evidence>
<dbReference type="Proteomes" id="UP000285120">
    <property type="component" value="Unassembled WGS sequence"/>
</dbReference>
<name>A0A419V7J0_9BACL</name>
<evidence type="ECO:0000313" key="2">
    <source>
        <dbReference type="EMBL" id="RKD76017.1"/>
    </source>
</evidence>
<gene>
    <name evidence="2" type="ORF">ATL39_0229</name>
</gene>
<reference evidence="2 3" key="1">
    <citation type="submission" date="2018-09" db="EMBL/GenBank/DDBJ databases">
        <title>Genomic Encyclopedia of Archaeal and Bacterial Type Strains, Phase II (KMG-II): from individual species to whole genera.</title>
        <authorList>
            <person name="Goeker M."/>
        </authorList>
    </citation>
    <scope>NUCLEOTIDE SEQUENCE [LARGE SCALE GENOMIC DNA]</scope>
    <source>
        <strain evidence="2 3">DSM 17008</strain>
    </source>
</reference>
<sequence>MNNRFSWMKWGIPFVIILTLGWTAYYFVTPTFSHQYQQLTERVEVGVKYTNPEESIVYIHPYIENPNSEEITCFHDDQFVEIRVLDEDGNHLDKAVSMEEKRGASPADEETLKPGQKTMNANYYKVELPDNAASIQLIYSGSVEDQYGIDQLEETININLDYLIM</sequence>
<organism evidence="2 3">
    <name type="scientific">Sinobaca qinghaiensis</name>
    <dbReference type="NCBI Taxonomy" id="342944"/>
    <lineage>
        <taxon>Bacteria</taxon>
        <taxon>Bacillati</taxon>
        <taxon>Bacillota</taxon>
        <taxon>Bacilli</taxon>
        <taxon>Bacillales</taxon>
        <taxon>Sporolactobacillaceae</taxon>
        <taxon>Sinobaca</taxon>
    </lineage>
</organism>
<keyword evidence="3" id="KW-1185">Reference proteome</keyword>
<accession>A0A419V7J0</accession>
<comment type="caution">
    <text evidence="2">The sequence shown here is derived from an EMBL/GenBank/DDBJ whole genome shotgun (WGS) entry which is preliminary data.</text>
</comment>
<feature type="transmembrane region" description="Helical" evidence="1">
    <location>
        <begin position="7"/>
        <end position="28"/>
    </location>
</feature>
<keyword evidence="1" id="KW-0472">Membrane</keyword>